<name>A0A6H5I233_9HYME</name>
<dbReference type="AlphaFoldDB" id="A0A6H5I233"/>
<accession>A0A6H5I233</accession>
<gene>
    <name evidence="2" type="ORF">TBRA_LOCUS4055</name>
</gene>
<proteinExistence type="predicted"/>
<evidence type="ECO:0000313" key="2">
    <source>
        <dbReference type="EMBL" id="CAB0032107.1"/>
    </source>
</evidence>
<feature type="region of interest" description="Disordered" evidence="1">
    <location>
        <begin position="82"/>
        <end position="127"/>
    </location>
</feature>
<reference evidence="2 3" key="1">
    <citation type="submission" date="2020-02" db="EMBL/GenBank/DDBJ databases">
        <authorList>
            <person name="Ferguson B K."/>
        </authorList>
    </citation>
    <scope>NUCLEOTIDE SEQUENCE [LARGE SCALE GENOMIC DNA]</scope>
</reference>
<evidence type="ECO:0000256" key="1">
    <source>
        <dbReference type="SAM" id="MobiDB-lite"/>
    </source>
</evidence>
<evidence type="ECO:0000313" key="3">
    <source>
        <dbReference type="Proteomes" id="UP000479190"/>
    </source>
</evidence>
<feature type="region of interest" description="Disordered" evidence="1">
    <location>
        <begin position="15"/>
        <end position="36"/>
    </location>
</feature>
<feature type="compositionally biased region" description="Basic and acidic residues" evidence="1">
    <location>
        <begin position="116"/>
        <end position="127"/>
    </location>
</feature>
<protein>
    <submittedName>
        <fullName evidence="2">Uncharacterized protein</fullName>
    </submittedName>
</protein>
<organism evidence="2 3">
    <name type="scientific">Trichogramma brassicae</name>
    <dbReference type="NCBI Taxonomy" id="86971"/>
    <lineage>
        <taxon>Eukaryota</taxon>
        <taxon>Metazoa</taxon>
        <taxon>Ecdysozoa</taxon>
        <taxon>Arthropoda</taxon>
        <taxon>Hexapoda</taxon>
        <taxon>Insecta</taxon>
        <taxon>Pterygota</taxon>
        <taxon>Neoptera</taxon>
        <taxon>Endopterygota</taxon>
        <taxon>Hymenoptera</taxon>
        <taxon>Apocrita</taxon>
        <taxon>Proctotrupomorpha</taxon>
        <taxon>Chalcidoidea</taxon>
        <taxon>Trichogrammatidae</taxon>
        <taxon>Trichogramma</taxon>
    </lineage>
</organism>
<sequence length="127" mass="13741">MEAITCVSDCGHEAHRHPLQRGQDGTTRRPAHRGGESIRVERAKRSISALVASRFPIAGPGVFRSRKHNSLVVAVRAMVASHPRGHTGGEASLTKVRSMTEAPRAPAKVGVSPGVEQHRVEETERVQ</sequence>
<dbReference type="Proteomes" id="UP000479190">
    <property type="component" value="Unassembled WGS sequence"/>
</dbReference>
<keyword evidence="3" id="KW-1185">Reference proteome</keyword>
<dbReference type="EMBL" id="CADCXV010000665">
    <property type="protein sequence ID" value="CAB0032107.1"/>
    <property type="molecule type" value="Genomic_DNA"/>
</dbReference>